<proteinExistence type="predicted"/>
<evidence type="ECO:0000259" key="7">
    <source>
        <dbReference type="Pfam" id="PF04932"/>
    </source>
</evidence>
<evidence type="ECO:0000256" key="6">
    <source>
        <dbReference type="SAM" id="Phobius"/>
    </source>
</evidence>
<feature type="transmembrane region" description="Helical" evidence="6">
    <location>
        <begin position="450"/>
        <end position="468"/>
    </location>
</feature>
<feature type="transmembrane region" description="Helical" evidence="6">
    <location>
        <begin position="142"/>
        <end position="160"/>
    </location>
</feature>
<dbReference type="InterPro" id="IPR007016">
    <property type="entry name" value="O-antigen_ligase-rel_domated"/>
</dbReference>
<feature type="transmembrane region" description="Helical" evidence="6">
    <location>
        <begin position="167"/>
        <end position="187"/>
    </location>
</feature>
<evidence type="ECO:0000256" key="3">
    <source>
        <dbReference type="ARBA" id="ARBA00022989"/>
    </source>
</evidence>
<name>A0A0G3X9M6_9SPHN</name>
<dbReference type="Proteomes" id="UP000037643">
    <property type="component" value="Chromosome"/>
</dbReference>
<feature type="transmembrane region" description="Helical" evidence="6">
    <location>
        <begin position="83"/>
        <end position="100"/>
    </location>
</feature>
<dbReference type="PANTHER" id="PTHR37422">
    <property type="entry name" value="TEICHURONIC ACID BIOSYNTHESIS PROTEIN TUAE"/>
    <property type="match status" value="1"/>
</dbReference>
<feature type="domain" description="O-antigen ligase-related" evidence="7">
    <location>
        <begin position="255"/>
        <end position="425"/>
    </location>
</feature>
<dbReference type="EMBL" id="CP011805">
    <property type="protein sequence ID" value="AKM08250.1"/>
    <property type="molecule type" value="Genomic_DNA"/>
</dbReference>
<evidence type="ECO:0000256" key="1">
    <source>
        <dbReference type="ARBA" id="ARBA00004141"/>
    </source>
</evidence>
<feature type="region of interest" description="Disordered" evidence="5">
    <location>
        <begin position="291"/>
        <end position="311"/>
    </location>
</feature>
<reference evidence="8 9" key="1">
    <citation type="submission" date="2015-06" db="EMBL/GenBank/DDBJ databases">
        <authorList>
            <person name="Kim K.M."/>
        </authorList>
    </citation>
    <scope>NUCLEOTIDE SEQUENCE [LARGE SCALE GENOMIC DNA]</scope>
    <source>
        <strain evidence="8 9">KCTC 22370</strain>
    </source>
</reference>
<feature type="transmembrane region" description="Helical" evidence="6">
    <location>
        <begin position="216"/>
        <end position="235"/>
    </location>
</feature>
<dbReference type="GO" id="GO:0016020">
    <property type="term" value="C:membrane"/>
    <property type="evidence" value="ECO:0007669"/>
    <property type="project" value="UniProtKB-SubCell"/>
</dbReference>
<dbReference type="RefSeq" id="WP_082132894.1">
    <property type="nucleotide sequence ID" value="NZ_CP011805.1"/>
</dbReference>
<dbReference type="AlphaFoldDB" id="A0A0G3X9M6"/>
<evidence type="ECO:0000313" key="9">
    <source>
        <dbReference type="Proteomes" id="UP000037643"/>
    </source>
</evidence>
<dbReference type="STRING" id="543877.AM2010_2191"/>
<feature type="transmembrane region" description="Helical" evidence="6">
    <location>
        <begin position="247"/>
        <end position="265"/>
    </location>
</feature>
<keyword evidence="2 6" id="KW-0812">Transmembrane</keyword>
<comment type="subcellular location">
    <subcellularLocation>
        <location evidence="1">Membrane</location>
        <topology evidence="1">Multi-pass membrane protein</topology>
    </subcellularLocation>
</comment>
<feature type="transmembrane region" description="Helical" evidence="6">
    <location>
        <begin position="21"/>
        <end position="43"/>
    </location>
</feature>
<feature type="transmembrane region" description="Helical" evidence="6">
    <location>
        <begin position="55"/>
        <end position="71"/>
    </location>
</feature>
<evidence type="ECO:0000256" key="5">
    <source>
        <dbReference type="SAM" id="MobiDB-lite"/>
    </source>
</evidence>
<keyword evidence="3 6" id="KW-1133">Transmembrane helix</keyword>
<dbReference type="InterPro" id="IPR051533">
    <property type="entry name" value="WaaL-like"/>
</dbReference>
<dbReference type="OrthoDB" id="7628239at2"/>
<feature type="transmembrane region" description="Helical" evidence="6">
    <location>
        <begin position="317"/>
        <end position="339"/>
    </location>
</feature>
<evidence type="ECO:0000256" key="4">
    <source>
        <dbReference type="ARBA" id="ARBA00023136"/>
    </source>
</evidence>
<organism evidence="8 9">
    <name type="scientific">Pelagerythrobacter marensis</name>
    <dbReference type="NCBI Taxonomy" id="543877"/>
    <lineage>
        <taxon>Bacteria</taxon>
        <taxon>Pseudomonadati</taxon>
        <taxon>Pseudomonadota</taxon>
        <taxon>Alphaproteobacteria</taxon>
        <taxon>Sphingomonadales</taxon>
        <taxon>Erythrobacteraceae</taxon>
        <taxon>Pelagerythrobacter</taxon>
    </lineage>
</organism>
<sequence length="496" mass="52698">MNASTSQRKRVPKARGSRSTLSRIFSTNARLIVLAAFLLLAFLTGGSSRADMSSLAILRPVSIFVLGYAFLTLSRQHLATNRAIVAIAASAFALAALHLLPLPPEIWRALPGREGVAAIDSTLGFGDAWRPLTLDPQASRNALMALIVPCAALALAIQLTERGRETMLTVVLALGALTALWAMLQLMGSPRGPLYLYSVTNYGSPVGLFANRNHQGVFLASLIPIIFCWALRARGSWRDLRSDRGRRAGVAAACALLFIPLVLIGGSRAGLLALLLSVCATALIAIAASGSEVPDGRGPRERSARAKQRQGRARRSAIARFGPALAGIVIVAGLGLLTIGMERDRAFERLVGSDPIDDLRGEILPVVWEIAVAHFPWGTGIGSFDDVFRSFEPDALLSSSYINHAHNDFAEVFMTAGLPGLAILLAALAVLVARAWALLRNGREGIRQDALPAGALVALIILLIASLVDYPLRTPALAGYAVLLALWTGQAKPSPD</sequence>
<dbReference type="Pfam" id="PF04932">
    <property type="entry name" value="Wzy_C"/>
    <property type="match status" value="1"/>
</dbReference>
<feature type="compositionally biased region" description="Basic and acidic residues" evidence="5">
    <location>
        <begin position="294"/>
        <end position="304"/>
    </location>
</feature>
<feature type="transmembrane region" description="Helical" evidence="6">
    <location>
        <begin position="416"/>
        <end position="438"/>
    </location>
</feature>
<dbReference type="KEGG" id="amx:AM2010_2191"/>
<evidence type="ECO:0000313" key="8">
    <source>
        <dbReference type="EMBL" id="AKM08250.1"/>
    </source>
</evidence>
<keyword evidence="9" id="KW-1185">Reference proteome</keyword>
<dbReference type="PATRIC" id="fig|543877.4.peg.2225"/>
<dbReference type="PANTHER" id="PTHR37422:SF23">
    <property type="entry name" value="TEICHURONIC ACID BIOSYNTHESIS PROTEIN TUAE"/>
    <property type="match status" value="1"/>
</dbReference>
<protein>
    <recommendedName>
        <fullName evidence="7">O-antigen ligase-related domain-containing protein</fullName>
    </recommendedName>
</protein>
<gene>
    <name evidence="8" type="ORF">AM2010_2191</name>
</gene>
<feature type="transmembrane region" description="Helical" evidence="6">
    <location>
        <begin position="271"/>
        <end position="290"/>
    </location>
</feature>
<accession>A0A0G3X9M6</accession>
<evidence type="ECO:0000256" key="2">
    <source>
        <dbReference type="ARBA" id="ARBA00022692"/>
    </source>
</evidence>
<keyword evidence="4 6" id="KW-0472">Membrane</keyword>